<gene>
    <name evidence="1" type="ORF">J0895_08575</name>
</gene>
<sequence length="102" mass="11641">MRSEGVELSTLRNVKIFGLGPSGSRENKGFSYLLLHNFTKFPQPIALSHFLTLIPSSTKTRELEGDRLGKTLANLWKTPDNLWKSLWNLWGKPAEKIRIAKF</sequence>
<protein>
    <submittedName>
        <fullName evidence="1">Uncharacterized protein</fullName>
    </submittedName>
</protein>
<evidence type="ECO:0000313" key="1">
    <source>
        <dbReference type="EMBL" id="MBO0349155.1"/>
    </source>
</evidence>
<dbReference type="RefSeq" id="WP_207087690.1">
    <property type="nucleotide sequence ID" value="NZ_JAFLQW010000234.1"/>
</dbReference>
<dbReference type="Proteomes" id="UP000664844">
    <property type="component" value="Unassembled WGS sequence"/>
</dbReference>
<dbReference type="EMBL" id="JAFLQW010000234">
    <property type="protein sequence ID" value="MBO0349155.1"/>
    <property type="molecule type" value="Genomic_DNA"/>
</dbReference>
<accession>A0ABS3FPW5</accession>
<keyword evidence="2" id="KW-1185">Reference proteome</keyword>
<proteinExistence type="predicted"/>
<comment type="caution">
    <text evidence="1">The sequence shown here is derived from an EMBL/GenBank/DDBJ whole genome shotgun (WGS) entry which is preliminary data.</text>
</comment>
<organism evidence="1 2">
    <name type="scientific">Phormidium pseudopriestleyi FRX01</name>
    <dbReference type="NCBI Taxonomy" id="1759528"/>
    <lineage>
        <taxon>Bacteria</taxon>
        <taxon>Bacillati</taxon>
        <taxon>Cyanobacteriota</taxon>
        <taxon>Cyanophyceae</taxon>
        <taxon>Oscillatoriophycideae</taxon>
        <taxon>Oscillatoriales</taxon>
        <taxon>Oscillatoriaceae</taxon>
        <taxon>Phormidium</taxon>
    </lineage>
</organism>
<reference evidence="1 2" key="1">
    <citation type="submission" date="2021-03" db="EMBL/GenBank/DDBJ databases">
        <title>Metabolic Capacity of the Antarctic Cyanobacterium Phormidium pseudopriestleyi that Sustains Oxygenic Photosynthesis in the Presence of Hydrogen Sulfide.</title>
        <authorList>
            <person name="Lumian J.E."/>
            <person name="Jungblut A.D."/>
            <person name="Dillon M.L."/>
            <person name="Hawes I."/>
            <person name="Doran P.T."/>
            <person name="Mackey T.J."/>
            <person name="Dick G.J."/>
            <person name="Grettenberger C.L."/>
            <person name="Sumner D.Y."/>
        </authorList>
    </citation>
    <scope>NUCLEOTIDE SEQUENCE [LARGE SCALE GENOMIC DNA]</scope>
    <source>
        <strain evidence="1 2">FRX01</strain>
    </source>
</reference>
<evidence type="ECO:0000313" key="2">
    <source>
        <dbReference type="Proteomes" id="UP000664844"/>
    </source>
</evidence>
<name>A0ABS3FPW5_9CYAN</name>